<dbReference type="RefSeq" id="WP_015193109.1">
    <property type="nucleotide sequence ID" value="NC_019748.1"/>
</dbReference>
<dbReference type="AlphaFoldDB" id="K9XSC5"/>
<evidence type="ECO:0000313" key="4">
    <source>
        <dbReference type="EMBL" id="AFZ35438.1"/>
    </source>
</evidence>
<sequence>MKLTLSLLTVLSIVSVLTIPTQLSAQTPIENLKSMQGVTISGQVESVVGNNFTLNDGTGEIIVDAGPRWWHQIDLNTGESVTVVGEMGRDEFDAFSITRENGEVIDIRPSQGPPPWSGGNRRDIQR</sequence>
<dbReference type="HOGENOM" id="CLU_163220_0_0_3"/>
<dbReference type="NCBIfam" id="NF033674">
    <property type="entry name" value="stress_OB_fold"/>
    <property type="match status" value="1"/>
</dbReference>
<dbReference type="KEGG" id="scs:Sta7437_1882"/>
<proteinExistence type="predicted"/>
<dbReference type="OrthoDB" id="467760at2"/>
<organism evidence="4 5">
    <name type="scientific">Stanieria cyanosphaera (strain ATCC 29371 / PCC 7437)</name>
    <dbReference type="NCBI Taxonomy" id="111780"/>
    <lineage>
        <taxon>Bacteria</taxon>
        <taxon>Bacillati</taxon>
        <taxon>Cyanobacteriota</taxon>
        <taxon>Cyanophyceae</taxon>
        <taxon>Pleurocapsales</taxon>
        <taxon>Dermocarpellaceae</taxon>
        <taxon>Stanieria</taxon>
    </lineage>
</organism>
<evidence type="ECO:0000256" key="3">
    <source>
        <dbReference type="SAM" id="SignalP"/>
    </source>
</evidence>
<dbReference type="SUPFAM" id="SSF101756">
    <property type="entry name" value="Hypothetical protein YgiW"/>
    <property type="match status" value="1"/>
</dbReference>
<dbReference type="InterPro" id="IPR036700">
    <property type="entry name" value="BOBF_sf"/>
</dbReference>
<dbReference type="Gene3D" id="2.40.50.200">
    <property type="entry name" value="Bacterial OB-fold"/>
    <property type="match status" value="1"/>
</dbReference>
<name>K9XSC5_STAC7</name>
<dbReference type="InterPro" id="IPR005220">
    <property type="entry name" value="CarO-like"/>
</dbReference>
<keyword evidence="5" id="KW-1185">Reference proteome</keyword>
<dbReference type="EMBL" id="CP003653">
    <property type="protein sequence ID" value="AFZ35438.1"/>
    <property type="molecule type" value="Genomic_DNA"/>
</dbReference>
<feature type="region of interest" description="Disordered" evidence="2">
    <location>
        <begin position="103"/>
        <end position="126"/>
    </location>
</feature>
<protein>
    <submittedName>
        <fullName evidence="4">Nucleic acid binding OB-fold tRNA/helicase-type</fullName>
    </submittedName>
</protein>
<accession>K9XSC5</accession>
<keyword evidence="1 3" id="KW-0732">Signal</keyword>
<evidence type="ECO:0000313" key="5">
    <source>
        <dbReference type="Proteomes" id="UP000010473"/>
    </source>
</evidence>
<feature type="chain" id="PRO_5005687984" evidence="3">
    <location>
        <begin position="26"/>
        <end position="126"/>
    </location>
</feature>
<dbReference type="STRING" id="111780.Sta7437_1882"/>
<feature type="signal peptide" evidence="3">
    <location>
        <begin position="1"/>
        <end position="25"/>
    </location>
</feature>
<dbReference type="eggNOG" id="COG3111">
    <property type="taxonomic scope" value="Bacteria"/>
</dbReference>
<evidence type="ECO:0000256" key="2">
    <source>
        <dbReference type="SAM" id="MobiDB-lite"/>
    </source>
</evidence>
<gene>
    <name evidence="4" type="ordered locus">Sta7437_1882</name>
</gene>
<evidence type="ECO:0000256" key="1">
    <source>
        <dbReference type="ARBA" id="ARBA00022729"/>
    </source>
</evidence>
<dbReference type="Proteomes" id="UP000010473">
    <property type="component" value="Chromosome"/>
</dbReference>
<reference evidence="5" key="1">
    <citation type="journal article" date="2013" name="Proc. Natl. Acad. Sci. U.S.A.">
        <title>Improving the coverage of the cyanobacterial phylum using diversity-driven genome sequencing.</title>
        <authorList>
            <person name="Shih P.M."/>
            <person name="Wu D."/>
            <person name="Latifi A."/>
            <person name="Axen S.D."/>
            <person name="Fewer D.P."/>
            <person name="Talla E."/>
            <person name="Calteau A."/>
            <person name="Cai F."/>
            <person name="Tandeau de Marsac N."/>
            <person name="Rippka R."/>
            <person name="Herdman M."/>
            <person name="Sivonen K."/>
            <person name="Coursin T."/>
            <person name="Laurent T."/>
            <person name="Goodwin L."/>
            <person name="Nolan M."/>
            <person name="Davenport K.W."/>
            <person name="Han C.S."/>
            <person name="Rubin E.M."/>
            <person name="Eisen J.A."/>
            <person name="Woyke T."/>
            <person name="Gugger M."/>
            <person name="Kerfeld C.A."/>
        </authorList>
    </citation>
    <scope>NUCLEOTIDE SEQUENCE [LARGE SCALE GENOMIC DNA]</scope>
    <source>
        <strain evidence="5">ATCC 29371 / PCC 7437</strain>
    </source>
</reference>